<accession>A0A1I1B5B3</accession>
<dbReference type="STRING" id="237018.SAMN04489723_11111"/>
<feature type="signal peptide" evidence="7">
    <location>
        <begin position="1"/>
        <end position="22"/>
    </location>
</feature>
<dbReference type="Pfam" id="PF00512">
    <property type="entry name" value="HisKA"/>
    <property type="match status" value="1"/>
</dbReference>
<dbReference type="EC" id="2.7.13.3" evidence="2"/>
<dbReference type="InterPro" id="IPR011623">
    <property type="entry name" value="7TMR_DISM_rcpt_extracell_dom1"/>
</dbReference>
<dbReference type="PRINTS" id="PR00344">
    <property type="entry name" value="BCTRLSENSOR"/>
</dbReference>
<dbReference type="GO" id="GO:0000155">
    <property type="term" value="F:phosphorelay sensor kinase activity"/>
    <property type="evidence" value="ECO:0007669"/>
    <property type="project" value="InterPro"/>
</dbReference>
<comment type="catalytic activity">
    <reaction evidence="1">
        <text>ATP + protein L-histidine = ADP + protein N-phospho-L-histidine.</text>
        <dbReference type="EC" id="2.7.13.3"/>
    </reaction>
</comment>
<evidence type="ECO:0000313" key="10">
    <source>
        <dbReference type="EMBL" id="SFB45441.1"/>
    </source>
</evidence>
<dbReference type="CDD" id="cd00082">
    <property type="entry name" value="HisKA"/>
    <property type="match status" value="1"/>
</dbReference>
<proteinExistence type="predicted"/>
<evidence type="ECO:0000256" key="6">
    <source>
        <dbReference type="SAM" id="Phobius"/>
    </source>
</evidence>
<feature type="transmembrane region" description="Helical" evidence="6">
    <location>
        <begin position="283"/>
        <end position="301"/>
    </location>
</feature>
<dbReference type="InterPro" id="IPR003594">
    <property type="entry name" value="HATPase_dom"/>
</dbReference>
<dbReference type="OrthoDB" id="9816309at2"/>
<evidence type="ECO:0000256" key="3">
    <source>
        <dbReference type="ARBA" id="ARBA00022553"/>
    </source>
</evidence>
<keyword evidence="10" id="KW-0808">Transferase</keyword>
<dbReference type="SUPFAM" id="SSF55874">
    <property type="entry name" value="ATPase domain of HSP90 chaperone/DNA topoisomerase II/histidine kinase"/>
    <property type="match status" value="1"/>
</dbReference>
<keyword evidence="11" id="KW-1185">Reference proteome</keyword>
<dbReference type="InterPro" id="IPR003661">
    <property type="entry name" value="HisK_dim/P_dom"/>
</dbReference>
<feature type="transmembrane region" description="Helical" evidence="6">
    <location>
        <begin position="252"/>
        <end position="271"/>
    </location>
</feature>
<dbReference type="Pfam" id="PF02518">
    <property type="entry name" value="HATPase_c"/>
    <property type="match status" value="1"/>
</dbReference>
<keyword evidence="6" id="KW-0472">Membrane</keyword>
<dbReference type="SMART" id="SM00387">
    <property type="entry name" value="HATPase_c"/>
    <property type="match status" value="1"/>
</dbReference>
<dbReference type="InterPro" id="IPR004358">
    <property type="entry name" value="Sig_transdc_His_kin-like_C"/>
</dbReference>
<dbReference type="SUPFAM" id="SSF47384">
    <property type="entry name" value="Homodimeric domain of signal transducing histidine kinase"/>
    <property type="match status" value="1"/>
</dbReference>
<dbReference type="AlphaFoldDB" id="A0A1I1B5B3"/>
<evidence type="ECO:0000259" key="9">
    <source>
        <dbReference type="PROSITE" id="PS50110"/>
    </source>
</evidence>
<reference evidence="10 11" key="1">
    <citation type="submission" date="2016-10" db="EMBL/GenBank/DDBJ databases">
        <authorList>
            <person name="de Groot N.N."/>
        </authorList>
    </citation>
    <scope>NUCLEOTIDE SEQUENCE [LARGE SCALE GENOMIC DNA]</scope>
    <source>
        <strain evidence="10 11">DSM 23399</strain>
    </source>
</reference>
<feature type="transmembrane region" description="Helical" evidence="6">
    <location>
        <begin position="215"/>
        <end position="232"/>
    </location>
</feature>
<keyword evidence="3 5" id="KW-0597">Phosphoprotein</keyword>
<dbReference type="InterPro" id="IPR011622">
    <property type="entry name" value="7TMR_DISM_rcpt_extracell_dom2"/>
</dbReference>
<keyword evidence="7" id="KW-0732">Signal</keyword>
<dbReference type="InterPro" id="IPR001789">
    <property type="entry name" value="Sig_transdc_resp-reg_receiver"/>
</dbReference>
<dbReference type="Gene3D" id="3.40.50.2300">
    <property type="match status" value="1"/>
</dbReference>
<feature type="domain" description="Response regulatory" evidence="9">
    <location>
        <begin position="668"/>
        <end position="788"/>
    </location>
</feature>
<feature type="transmembrane region" description="Helical" evidence="6">
    <location>
        <begin position="340"/>
        <end position="360"/>
    </location>
</feature>
<feature type="chain" id="PRO_5011560401" description="histidine kinase" evidence="7">
    <location>
        <begin position="23"/>
        <end position="799"/>
    </location>
</feature>
<evidence type="ECO:0000313" key="11">
    <source>
        <dbReference type="Proteomes" id="UP000198790"/>
    </source>
</evidence>
<dbReference type="SUPFAM" id="SSF52172">
    <property type="entry name" value="CheY-like"/>
    <property type="match status" value="1"/>
</dbReference>
<protein>
    <recommendedName>
        <fullName evidence="2">histidine kinase</fullName>
        <ecNumber evidence="2">2.7.13.3</ecNumber>
    </recommendedName>
</protein>
<dbReference type="InterPro" id="IPR036890">
    <property type="entry name" value="HATPase_C_sf"/>
</dbReference>
<dbReference type="Pfam" id="PF00072">
    <property type="entry name" value="Response_reg"/>
    <property type="match status" value="1"/>
</dbReference>
<dbReference type="InterPro" id="IPR005467">
    <property type="entry name" value="His_kinase_dom"/>
</dbReference>
<evidence type="ECO:0000256" key="2">
    <source>
        <dbReference type="ARBA" id="ARBA00012438"/>
    </source>
</evidence>
<sequence>MKQLYLCIVLGLLFMQVRSSNAQISLNQESVLPLSLHSVAEIVQVDSPGYTLEEIIKKENSLDFHALENSITDLGFTDQTYWLRFSLENNSDQSQTYYLETARPITDVAHLYQLHQGKIISDQLSGDLIKFADRPFNHRKIIFPITLPAGSKSDFYIKYQSDGEVISLPLVLNDTSSLVSSSFFNQLIFGFFYGVLFIAGVTYLFFYFGMKESSFIYYVAYVLSVALLHMNLDGYFYQYITQDPGWFANRSLLIFAALSSLALGTYSYVYLKADEISNFIKRSFQLLFLAHGILLLAILTYTAGQAYYYPAVNALGFLMLILVILTIFKSFLAKIHVDTFFSIGIACLTFGFVIFILNNFSLIPNSFFASNASKIGTGAEILFLSLSMANRIRLLKTEKEEIQEIALMRAEESNDMKSYFLSNMSHELRTPLNAIVGLSKSIISSTDDTTIKNNLEVIQYSSMSLLGSIDDILDYSKIEKGELKLAHVEFDLHKIIQELKVVTNQKSREKGLEFVYEERNNINTKLVGDPIRLKQIISNVLNNATKFTQRGQIKLIVNTEEKKGNKLLLSLDIEDTGVGIAKDKITRIFDSFSQEQINYKRKYGGFGIGLCIVKALVDLHYGSIKVSSAKNEGTQVTIKIELEKSMASPKTQDLMTLAQAEKLMQNKHFLVVEDNTVNQLVIKSILRKWKGVSFDFANDGLEALEALKTKAYDVILMDLQMPEMDGYEATELIRAGNSGMNSKDIPIIAVTADTTEKTKARVFAIGMDDYITKPIDQELLYASVEKALYLEKIKLNIDI</sequence>
<dbReference type="Pfam" id="PF07696">
    <property type="entry name" value="7TMR-DISMED2"/>
    <property type="match status" value="1"/>
</dbReference>
<dbReference type="CDD" id="cd17546">
    <property type="entry name" value="REC_hyHK_CKI1_RcsC-like"/>
    <property type="match status" value="1"/>
</dbReference>
<feature type="transmembrane region" description="Helical" evidence="6">
    <location>
        <begin position="307"/>
        <end position="328"/>
    </location>
</feature>
<dbReference type="PROSITE" id="PS50110">
    <property type="entry name" value="RESPONSE_REGULATORY"/>
    <property type="match status" value="1"/>
</dbReference>
<dbReference type="EMBL" id="FOKK01000011">
    <property type="protein sequence ID" value="SFB45441.1"/>
    <property type="molecule type" value="Genomic_DNA"/>
</dbReference>
<evidence type="ECO:0000256" key="7">
    <source>
        <dbReference type="SAM" id="SignalP"/>
    </source>
</evidence>
<evidence type="ECO:0000256" key="4">
    <source>
        <dbReference type="ARBA" id="ARBA00023012"/>
    </source>
</evidence>
<dbReference type="PANTHER" id="PTHR45339">
    <property type="entry name" value="HYBRID SIGNAL TRANSDUCTION HISTIDINE KINASE J"/>
    <property type="match status" value="1"/>
</dbReference>
<gene>
    <name evidence="10" type="ORF">SAMN04489723_11111</name>
</gene>
<keyword evidence="6" id="KW-1133">Transmembrane helix</keyword>
<dbReference type="InterPro" id="IPR011006">
    <property type="entry name" value="CheY-like_superfamily"/>
</dbReference>
<feature type="modified residue" description="4-aspartylphosphate" evidence="5">
    <location>
        <position position="718"/>
    </location>
</feature>
<keyword evidence="6" id="KW-0812">Transmembrane</keyword>
<feature type="domain" description="Histidine kinase" evidence="8">
    <location>
        <begin position="423"/>
        <end position="644"/>
    </location>
</feature>
<dbReference type="Pfam" id="PF07695">
    <property type="entry name" value="7TMR-DISM_7TM"/>
    <property type="match status" value="1"/>
</dbReference>
<dbReference type="Gene3D" id="2.60.40.2380">
    <property type="match status" value="1"/>
</dbReference>
<dbReference type="Proteomes" id="UP000198790">
    <property type="component" value="Unassembled WGS sequence"/>
</dbReference>
<evidence type="ECO:0000256" key="5">
    <source>
        <dbReference type="PROSITE-ProRule" id="PRU00169"/>
    </source>
</evidence>
<keyword evidence="4" id="KW-0902">Two-component regulatory system</keyword>
<dbReference type="FunFam" id="3.30.565.10:FF:000010">
    <property type="entry name" value="Sensor histidine kinase RcsC"/>
    <property type="match status" value="1"/>
</dbReference>
<dbReference type="InterPro" id="IPR036097">
    <property type="entry name" value="HisK_dim/P_sf"/>
</dbReference>
<name>A0A1I1B5B3_9BACT</name>
<dbReference type="SMART" id="SM00388">
    <property type="entry name" value="HisKA"/>
    <property type="match status" value="1"/>
</dbReference>
<dbReference type="Gene3D" id="3.30.565.10">
    <property type="entry name" value="Histidine kinase-like ATPase, C-terminal domain"/>
    <property type="match status" value="1"/>
</dbReference>
<dbReference type="PROSITE" id="PS50109">
    <property type="entry name" value="HIS_KIN"/>
    <property type="match status" value="1"/>
</dbReference>
<evidence type="ECO:0000259" key="8">
    <source>
        <dbReference type="PROSITE" id="PS50109"/>
    </source>
</evidence>
<dbReference type="SMART" id="SM00448">
    <property type="entry name" value="REC"/>
    <property type="match status" value="1"/>
</dbReference>
<keyword evidence="10" id="KW-0418">Kinase</keyword>
<feature type="transmembrane region" description="Helical" evidence="6">
    <location>
        <begin position="187"/>
        <end position="208"/>
    </location>
</feature>
<evidence type="ECO:0000256" key="1">
    <source>
        <dbReference type="ARBA" id="ARBA00000085"/>
    </source>
</evidence>
<organism evidence="10 11">
    <name type="scientific">Algoriphagus aquimarinus</name>
    <dbReference type="NCBI Taxonomy" id="237018"/>
    <lineage>
        <taxon>Bacteria</taxon>
        <taxon>Pseudomonadati</taxon>
        <taxon>Bacteroidota</taxon>
        <taxon>Cytophagia</taxon>
        <taxon>Cytophagales</taxon>
        <taxon>Cyclobacteriaceae</taxon>
        <taxon>Algoriphagus</taxon>
    </lineage>
</organism>
<dbReference type="PANTHER" id="PTHR45339:SF1">
    <property type="entry name" value="HYBRID SIGNAL TRANSDUCTION HISTIDINE KINASE J"/>
    <property type="match status" value="1"/>
</dbReference>
<dbReference type="Gene3D" id="1.10.287.130">
    <property type="match status" value="1"/>
</dbReference>